<keyword evidence="2" id="KW-1185">Reference proteome</keyword>
<accession>A0ABD3XA19</accession>
<dbReference type="AlphaFoldDB" id="A0ABD3XA19"/>
<organism evidence="1 2">
    <name type="scientific">Sinanodonta woodiana</name>
    <name type="common">Chinese pond mussel</name>
    <name type="synonym">Anodonta woodiana</name>
    <dbReference type="NCBI Taxonomy" id="1069815"/>
    <lineage>
        <taxon>Eukaryota</taxon>
        <taxon>Metazoa</taxon>
        <taxon>Spiralia</taxon>
        <taxon>Lophotrochozoa</taxon>
        <taxon>Mollusca</taxon>
        <taxon>Bivalvia</taxon>
        <taxon>Autobranchia</taxon>
        <taxon>Heteroconchia</taxon>
        <taxon>Palaeoheterodonta</taxon>
        <taxon>Unionida</taxon>
        <taxon>Unionoidea</taxon>
        <taxon>Unionidae</taxon>
        <taxon>Unioninae</taxon>
        <taxon>Sinanodonta</taxon>
    </lineage>
</organism>
<dbReference type="EMBL" id="JBJQND010000003">
    <property type="protein sequence ID" value="KAL3882927.1"/>
    <property type="molecule type" value="Genomic_DNA"/>
</dbReference>
<proteinExistence type="predicted"/>
<dbReference type="Proteomes" id="UP001634394">
    <property type="component" value="Unassembled WGS sequence"/>
</dbReference>
<sequence length="228" mass="26621">MALNMPIYYKDVSVRLNRVLDTVGLGEDIRWKRINMFIQSGDMLSLAFNKGIHYFGSQAEATTTPGLQSDIDMVIYEESYRVVKNLESWMPYIPTLLIVSDENTPPGYVKLQSVNLHHPWSVYNIYREQLNLDGHGRFFLRNDHSGITLHDLNRHGPASTNNYGYITADSVYGMRLRAWPDQAYQWLTRNRRYNWPSYQTIRLIHETGALLVPVGHKLSHEQHIEWRI</sequence>
<evidence type="ECO:0000313" key="2">
    <source>
        <dbReference type="Proteomes" id="UP001634394"/>
    </source>
</evidence>
<name>A0ABD3XA19_SINWO</name>
<comment type="caution">
    <text evidence="1">The sequence shown here is derived from an EMBL/GenBank/DDBJ whole genome shotgun (WGS) entry which is preliminary data.</text>
</comment>
<gene>
    <name evidence="1" type="ORF">ACJMK2_029229</name>
</gene>
<protein>
    <submittedName>
        <fullName evidence="1">Uncharacterized protein</fullName>
    </submittedName>
</protein>
<evidence type="ECO:0000313" key="1">
    <source>
        <dbReference type="EMBL" id="KAL3882927.1"/>
    </source>
</evidence>
<reference evidence="1 2" key="1">
    <citation type="submission" date="2024-11" db="EMBL/GenBank/DDBJ databases">
        <title>Chromosome-level genome assembly of the freshwater bivalve Anodonta woodiana.</title>
        <authorList>
            <person name="Chen X."/>
        </authorList>
    </citation>
    <scope>NUCLEOTIDE SEQUENCE [LARGE SCALE GENOMIC DNA]</scope>
    <source>
        <strain evidence="1">MN2024</strain>
        <tissue evidence="1">Gills</tissue>
    </source>
</reference>